<dbReference type="RefSeq" id="WP_074797434.1">
    <property type="nucleotide sequence ID" value="NZ_FOVJ01000005.1"/>
</dbReference>
<evidence type="ECO:0000256" key="4">
    <source>
        <dbReference type="ARBA" id="ARBA00022801"/>
    </source>
</evidence>
<dbReference type="Gene3D" id="3.40.630.10">
    <property type="entry name" value="Zn peptidases"/>
    <property type="match status" value="1"/>
</dbReference>
<accession>A0A1I5DA95</accession>
<dbReference type="STRING" id="1266925.GCA_000619905_02623"/>
<organism evidence="7 8">
    <name type="scientific">Nitrosospira briensis</name>
    <dbReference type="NCBI Taxonomy" id="35799"/>
    <lineage>
        <taxon>Bacteria</taxon>
        <taxon>Pseudomonadati</taxon>
        <taxon>Pseudomonadota</taxon>
        <taxon>Betaproteobacteria</taxon>
        <taxon>Nitrosomonadales</taxon>
        <taxon>Nitrosomonadaceae</taxon>
        <taxon>Nitrosospira</taxon>
    </lineage>
</organism>
<evidence type="ECO:0000256" key="2">
    <source>
        <dbReference type="ARBA" id="ARBA00022438"/>
    </source>
</evidence>
<feature type="domain" description="Cytosol aminopeptidase" evidence="6">
    <location>
        <begin position="187"/>
        <end position="489"/>
    </location>
</feature>
<keyword evidence="4" id="KW-0378">Hydrolase</keyword>
<keyword evidence="8" id="KW-1185">Reference proteome</keyword>
<keyword evidence="5" id="KW-0464">Manganese</keyword>
<proteinExistence type="inferred from homology"/>
<comment type="similarity">
    <text evidence="1">Belongs to the peptidase M17 family.</text>
</comment>
<dbReference type="Proteomes" id="UP000183107">
    <property type="component" value="Unassembled WGS sequence"/>
</dbReference>
<dbReference type="PANTHER" id="PTHR11963:SF48">
    <property type="entry name" value="DIPEPTIDASE B, ISOFORM A"/>
    <property type="match status" value="1"/>
</dbReference>
<evidence type="ECO:0000256" key="5">
    <source>
        <dbReference type="ARBA" id="ARBA00023211"/>
    </source>
</evidence>
<dbReference type="Pfam" id="PF00883">
    <property type="entry name" value="Peptidase_M17"/>
    <property type="match status" value="1"/>
</dbReference>
<evidence type="ECO:0000313" key="8">
    <source>
        <dbReference type="Proteomes" id="UP000183107"/>
    </source>
</evidence>
<protein>
    <submittedName>
        <fullName evidence="7">Leucyl aminopeptidase</fullName>
    </submittedName>
</protein>
<reference evidence="8" key="1">
    <citation type="submission" date="2016-10" db="EMBL/GenBank/DDBJ databases">
        <authorList>
            <person name="Varghese N."/>
        </authorList>
    </citation>
    <scope>NUCLEOTIDE SEQUENCE [LARGE SCALE GENOMIC DNA]</scope>
    <source>
        <strain evidence="8">Nsp8</strain>
    </source>
</reference>
<evidence type="ECO:0000259" key="6">
    <source>
        <dbReference type="Pfam" id="PF00883"/>
    </source>
</evidence>
<gene>
    <name evidence="7" type="ORF">SAMN05216386_2254</name>
</gene>
<dbReference type="AlphaFoldDB" id="A0A1I5DA95"/>
<evidence type="ECO:0000313" key="7">
    <source>
        <dbReference type="EMBL" id="SFN96122.1"/>
    </source>
</evidence>
<dbReference type="SUPFAM" id="SSF53187">
    <property type="entry name" value="Zn-dependent exopeptidases"/>
    <property type="match status" value="1"/>
</dbReference>
<dbReference type="CDD" id="cd00433">
    <property type="entry name" value="Peptidase_M17"/>
    <property type="match status" value="1"/>
</dbReference>
<sequence length="502" mass="54046">MLASLIQNAGPISTPKKPTHILVVLPRLDALGKGSSDKSSGKRQDKPDFFGKGVLEILLSRRKMQLGEMAGSPLAANLENGSLCVWVMVDLSEPPFEQQTVIRKALQLLLEENPAEIHLAIYGSDSQRGPLAQLAVYAAWINGPVLPSRKTGKKNTCRQALTGIVLHGYEDADNFALLHAKAEGNLLTRELTVLPPNELTPSFYRQYVKKLAASEGWKHQDFDVKALRKMGAGAFVAVAQGSDPEDAAIVHLKRRVKSASKSVALVGKGICFDTGGHNLKPARYMQGMHEDMNGSAVALGLLLAATRAALPLNIDCWLAIAQNHISPRAYKQNDVISTLNGTTVEIIHTDAEGRLVLADTLSLAAKEKPDVMIDFATLTGSMHTALGSHYSGIFGNRDELIQKALIAGRSSGERTCAFPMDADYEAELESKIADTKQCTLEGDADHILAARFLSRFVDGIPWLHMDLSASSHKGGLGAVGSDVTGFGVAWGIKMLEEILASE</sequence>
<dbReference type="PANTHER" id="PTHR11963">
    <property type="entry name" value="LEUCINE AMINOPEPTIDASE-RELATED"/>
    <property type="match status" value="1"/>
</dbReference>
<keyword evidence="2 7" id="KW-0031">Aminopeptidase</keyword>
<dbReference type="InterPro" id="IPR011356">
    <property type="entry name" value="Leucine_aapep/pepB"/>
</dbReference>
<dbReference type="PRINTS" id="PR00481">
    <property type="entry name" value="LAMNOPPTDASE"/>
</dbReference>
<dbReference type="GO" id="GO:0005737">
    <property type="term" value="C:cytoplasm"/>
    <property type="evidence" value="ECO:0007669"/>
    <property type="project" value="InterPro"/>
</dbReference>
<evidence type="ECO:0000256" key="3">
    <source>
        <dbReference type="ARBA" id="ARBA00022670"/>
    </source>
</evidence>
<keyword evidence="3" id="KW-0645">Protease</keyword>
<name>A0A1I5DA95_9PROT</name>
<dbReference type="EMBL" id="FOVJ01000005">
    <property type="protein sequence ID" value="SFN96122.1"/>
    <property type="molecule type" value="Genomic_DNA"/>
</dbReference>
<dbReference type="GO" id="GO:0030145">
    <property type="term" value="F:manganese ion binding"/>
    <property type="evidence" value="ECO:0007669"/>
    <property type="project" value="InterPro"/>
</dbReference>
<dbReference type="GO" id="GO:0006508">
    <property type="term" value="P:proteolysis"/>
    <property type="evidence" value="ECO:0007669"/>
    <property type="project" value="UniProtKB-KW"/>
</dbReference>
<evidence type="ECO:0000256" key="1">
    <source>
        <dbReference type="ARBA" id="ARBA00009528"/>
    </source>
</evidence>
<dbReference type="InterPro" id="IPR000819">
    <property type="entry name" value="Peptidase_M17_C"/>
</dbReference>
<dbReference type="GO" id="GO:0070006">
    <property type="term" value="F:metalloaminopeptidase activity"/>
    <property type="evidence" value="ECO:0007669"/>
    <property type="project" value="InterPro"/>
</dbReference>
<dbReference type="OrthoDB" id="9809354at2"/>